<protein>
    <recommendedName>
        <fullName evidence="3">Alpha-L-arabinofuranosidase 1 catalytic domain-containing protein</fullName>
    </recommendedName>
</protein>
<gene>
    <name evidence="4" type="ORF">FKR81_04000</name>
</gene>
<feature type="chain" id="PRO_5021880670" description="Alpha-L-arabinofuranosidase 1 catalytic domain-containing protein" evidence="2">
    <location>
        <begin position="23"/>
        <end position="662"/>
    </location>
</feature>
<organism evidence="4 5">
    <name type="scientific">Lentzea tibetensis</name>
    <dbReference type="NCBI Taxonomy" id="2591470"/>
    <lineage>
        <taxon>Bacteria</taxon>
        <taxon>Bacillati</taxon>
        <taxon>Actinomycetota</taxon>
        <taxon>Actinomycetes</taxon>
        <taxon>Pseudonocardiales</taxon>
        <taxon>Pseudonocardiaceae</taxon>
        <taxon>Lentzea</taxon>
    </lineage>
</organism>
<dbReference type="SUPFAM" id="SSF51011">
    <property type="entry name" value="Glycosyl hydrolase domain"/>
    <property type="match status" value="1"/>
</dbReference>
<evidence type="ECO:0000256" key="1">
    <source>
        <dbReference type="SAM" id="MobiDB-lite"/>
    </source>
</evidence>
<dbReference type="PANTHER" id="PTHR43576:SF3">
    <property type="entry name" value="ALPHA-L-ARABINOFURANOSIDASE C"/>
    <property type="match status" value="1"/>
</dbReference>
<keyword evidence="2" id="KW-0732">Signal</keyword>
<feature type="compositionally biased region" description="Polar residues" evidence="1">
    <location>
        <begin position="529"/>
        <end position="538"/>
    </location>
</feature>
<dbReference type="OrthoDB" id="9758333at2"/>
<sequence>MKPLSALAVALLATLVSAPSSAAAPAVLTVFTGESEGPVPGAFLGVNHRYTFDGYGTWDPVNNRPVRDVLEKARSMGVRVLRWPGGTVANTTQWKGTIGADRRCQRDGRIEPGDAGNPADDVLSGRLPSYGLDEHLRLTAALGAQAQIMVPMAIGTAADAADLVEYLNTPAGDGINPNGGVDWAELRPADHRGPYDVTRWELGNENFHSSQRYWMSQNENEALEQYIRGGTRRINTERLGKLSTPDGSCGGSTADVPSDGSANQVFDLNYPTAQPDDFELRVGGEVWQRVEVLGGPQAQQYVLDEFRGTVTFGDGRRGMIPPRGQAVVASYTSTHKGYVQFRAAMREVDPDLEVCASWGKPAFVPKFEAMKGNGIPPGSVYDCLTTHPYTHFSGSHTADWDSEVESHDWHVLGALNERQKFVALRDAVRQHAAGNPHLAISEFGALWGPDGGGVYPEYTYSMTHALYMASQWADWLELGVPWVEGNDLSSDGMYTLLGRGRVYSAEAWAREAVRPMFDAGGARVRQTLVGNPQRSPNESEMCDGQGTPQDRCRLNYGKLTATATRAPDGTVHVMVVNRSPVAGDAIDTRIVLRGFTGNGSASVRTVAPERFTSANTRQNPNAVGMSESCRSVGSDAFNANVPAHSVTLFTLAPQGRPGCVGV</sequence>
<proteinExistence type="predicted"/>
<evidence type="ECO:0000313" key="5">
    <source>
        <dbReference type="Proteomes" id="UP000316639"/>
    </source>
</evidence>
<comment type="caution">
    <text evidence="4">The sequence shown here is derived from an EMBL/GenBank/DDBJ whole genome shotgun (WGS) entry which is preliminary data.</text>
</comment>
<name>A0A563F1S6_9PSEU</name>
<accession>A0A563F1S6</accession>
<dbReference type="Gene3D" id="2.60.40.1180">
    <property type="entry name" value="Golgi alpha-mannosidase II"/>
    <property type="match status" value="1"/>
</dbReference>
<dbReference type="PANTHER" id="PTHR43576">
    <property type="entry name" value="ALPHA-L-ARABINOFURANOSIDASE C-RELATED"/>
    <property type="match status" value="1"/>
</dbReference>
<evidence type="ECO:0000256" key="2">
    <source>
        <dbReference type="SAM" id="SignalP"/>
    </source>
</evidence>
<dbReference type="InterPro" id="IPR017853">
    <property type="entry name" value="GH"/>
</dbReference>
<feature type="region of interest" description="Disordered" evidence="1">
    <location>
        <begin position="239"/>
        <end position="260"/>
    </location>
</feature>
<reference evidence="4 5" key="1">
    <citation type="submission" date="2019-07" db="EMBL/GenBank/DDBJ databases">
        <title>Lentzea xizangensis sp. nov., isolated from Qinghai-Tibetan Plateau Soils.</title>
        <authorList>
            <person name="Huang J."/>
        </authorList>
    </citation>
    <scope>NUCLEOTIDE SEQUENCE [LARGE SCALE GENOMIC DNA]</scope>
    <source>
        <strain evidence="4 5">FXJ1.1311</strain>
    </source>
</reference>
<keyword evidence="5" id="KW-1185">Reference proteome</keyword>
<dbReference type="GO" id="GO:0000272">
    <property type="term" value="P:polysaccharide catabolic process"/>
    <property type="evidence" value="ECO:0007669"/>
    <property type="project" value="TreeGrafter"/>
</dbReference>
<feature type="domain" description="Alpha-L-arabinofuranosidase 1 catalytic" evidence="3">
    <location>
        <begin position="74"/>
        <end position="213"/>
    </location>
</feature>
<feature type="signal peptide" evidence="2">
    <location>
        <begin position="1"/>
        <end position="22"/>
    </location>
</feature>
<feature type="region of interest" description="Disordered" evidence="1">
    <location>
        <begin position="529"/>
        <end position="549"/>
    </location>
</feature>
<dbReference type="Proteomes" id="UP000316639">
    <property type="component" value="Unassembled WGS sequence"/>
</dbReference>
<dbReference type="SUPFAM" id="SSF51445">
    <property type="entry name" value="(Trans)glycosidases"/>
    <property type="match status" value="2"/>
</dbReference>
<dbReference type="Pfam" id="PF22848">
    <property type="entry name" value="ASD1_dom"/>
    <property type="match status" value="1"/>
</dbReference>
<dbReference type="EMBL" id="VOBR01000002">
    <property type="protein sequence ID" value="TWP53925.1"/>
    <property type="molecule type" value="Genomic_DNA"/>
</dbReference>
<dbReference type="InterPro" id="IPR013780">
    <property type="entry name" value="Glyco_hydro_b"/>
</dbReference>
<dbReference type="Gene3D" id="3.20.20.80">
    <property type="entry name" value="Glycosidases"/>
    <property type="match status" value="2"/>
</dbReference>
<dbReference type="RefSeq" id="WP_146349521.1">
    <property type="nucleotide sequence ID" value="NZ_VOBR01000002.1"/>
</dbReference>
<evidence type="ECO:0000259" key="3">
    <source>
        <dbReference type="Pfam" id="PF22848"/>
    </source>
</evidence>
<evidence type="ECO:0000313" key="4">
    <source>
        <dbReference type="EMBL" id="TWP53925.1"/>
    </source>
</evidence>
<dbReference type="InterPro" id="IPR055235">
    <property type="entry name" value="ASD1_cat"/>
</dbReference>
<dbReference type="AlphaFoldDB" id="A0A563F1S6"/>